<keyword evidence="3" id="KW-1185">Reference proteome</keyword>
<evidence type="ECO:0000313" key="3">
    <source>
        <dbReference type="Proteomes" id="UP000233343"/>
    </source>
</evidence>
<gene>
    <name evidence="2" type="ORF">CWS20_09290</name>
</gene>
<reference evidence="2 3" key="1">
    <citation type="journal article" date="2010" name="Int. J. Syst. Evol. Microbiol.">
        <title>Bacillus horneckiae sp. nov., isolated from a spacecraft-assembly clean room.</title>
        <authorList>
            <person name="Vaishampayan P."/>
            <person name="Probst A."/>
            <person name="Krishnamurthi S."/>
            <person name="Ghosh S."/>
            <person name="Osman S."/>
            <person name="McDowall A."/>
            <person name="Ruckmani A."/>
            <person name="Mayilraj S."/>
            <person name="Venkateswaran K."/>
        </authorList>
    </citation>
    <scope>NUCLEOTIDE SEQUENCE [LARGE SCALE GENOMIC DNA]</scope>
    <source>
        <strain evidence="3">1PO1SC</strain>
    </source>
</reference>
<dbReference type="Proteomes" id="UP000233343">
    <property type="component" value="Unassembled WGS sequence"/>
</dbReference>
<dbReference type="RefSeq" id="WP_072502005.1">
    <property type="nucleotide sequence ID" value="NZ_JARSFA010000063.1"/>
</dbReference>
<dbReference type="InterPro" id="IPR032708">
    <property type="entry name" value="McjB_C"/>
</dbReference>
<comment type="caution">
    <text evidence="2">The sequence shown here is derived from an EMBL/GenBank/DDBJ whole genome shotgun (WGS) entry which is preliminary data.</text>
</comment>
<dbReference type="Pfam" id="PF13471">
    <property type="entry name" value="Transglut_core3"/>
    <property type="match status" value="1"/>
</dbReference>
<proteinExistence type="predicted"/>
<name>A0A2N0ZIB8_9BACI</name>
<evidence type="ECO:0000313" key="2">
    <source>
        <dbReference type="EMBL" id="PKG29279.1"/>
    </source>
</evidence>
<dbReference type="Pfam" id="PF02810">
    <property type="entry name" value="SEC-C"/>
    <property type="match status" value="1"/>
</dbReference>
<organism evidence="2 3">
    <name type="scientific">Cytobacillus horneckiae</name>
    <dbReference type="NCBI Taxonomy" id="549687"/>
    <lineage>
        <taxon>Bacteria</taxon>
        <taxon>Bacillati</taxon>
        <taxon>Bacillota</taxon>
        <taxon>Bacilli</taxon>
        <taxon>Bacillales</taxon>
        <taxon>Bacillaceae</taxon>
        <taxon>Cytobacillus</taxon>
    </lineage>
</organism>
<dbReference type="SUPFAM" id="SSF103642">
    <property type="entry name" value="Sec-C motif"/>
    <property type="match status" value="1"/>
</dbReference>
<protein>
    <submittedName>
        <fullName evidence="2">Nucleic acid-binding protein</fullName>
    </submittedName>
</protein>
<accession>A0A2N0ZIB8</accession>
<dbReference type="Gene3D" id="3.10.450.50">
    <property type="match status" value="1"/>
</dbReference>
<dbReference type="AlphaFoldDB" id="A0A2N0ZIB8"/>
<dbReference type="STRING" id="549687.GCA_001636335_03825"/>
<sequence>MAERNDPCPCGSGKKYKKCCINKEISTPLDIWKQRAYQISTDVKQPNSLAETFFAVFNHSIKKNWRGACHALSGVLVVLLREQGINAQLKVGFVKSPKVPFEFSHSWVEVDEKVYDLGLYRSNPLVPSPNEYLELSAPIFLNIDLEANMETSIRYGVPSEREKTDRNLQTILKMTLGDYMNGWPNHKNGLWGEVIEIAERLGLSLNLHEIKEKYTNEKFSFNS</sequence>
<feature type="domain" description="Microcin J25-processing protein McjB C-terminal" evidence="1">
    <location>
        <begin position="55"/>
        <end position="115"/>
    </location>
</feature>
<dbReference type="EMBL" id="PISD01000017">
    <property type="protein sequence ID" value="PKG29279.1"/>
    <property type="molecule type" value="Genomic_DNA"/>
</dbReference>
<evidence type="ECO:0000259" key="1">
    <source>
        <dbReference type="Pfam" id="PF13471"/>
    </source>
</evidence>
<dbReference type="InterPro" id="IPR038765">
    <property type="entry name" value="Papain-like_cys_pep_sf"/>
</dbReference>
<dbReference type="SUPFAM" id="SSF54001">
    <property type="entry name" value="Cysteine proteinases"/>
    <property type="match status" value="1"/>
</dbReference>
<dbReference type="InterPro" id="IPR004027">
    <property type="entry name" value="SEC_C_motif"/>
</dbReference>